<name>A0AAE3YVE8_9ACTN</name>
<dbReference type="PANTHER" id="PTHR47691">
    <property type="entry name" value="REGULATOR-RELATED"/>
    <property type="match status" value="1"/>
</dbReference>
<dbReference type="PANTHER" id="PTHR47691:SF3">
    <property type="entry name" value="HTH-TYPE TRANSCRIPTIONAL REGULATOR RV0890C-RELATED"/>
    <property type="match status" value="1"/>
</dbReference>
<feature type="domain" description="ORC1/DEAH AAA+ ATPase" evidence="2">
    <location>
        <begin position="103"/>
        <end position="192"/>
    </location>
</feature>
<evidence type="ECO:0000256" key="1">
    <source>
        <dbReference type="SAM" id="Phobius"/>
    </source>
</evidence>
<dbReference type="InterPro" id="IPR019734">
    <property type="entry name" value="TPR_rpt"/>
</dbReference>
<feature type="transmembrane region" description="Helical" evidence="1">
    <location>
        <begin position="40"/>
        <end position="61"/>
    </location>
</feature>
<dbReference type="PRINTS" id="PR00364">
    <property type="entry name" value="DISEASERSIST"/>
</dbReference>
<evidence type="ECO:0000313" key="3">
    <source>
        <dbReference type="EMBL" id="MDR7279099.1"/>
    </source>
</evidence>
<keyword evidence="1" id="KW-0472">Membrane</keyword>
<keyword evidence="1" id="KW-0812">Transmembrane</keyword>
<dbReference type="RefSeq" id="WP_310372435.1">
    <property type="nucleotide sequence ID" value="NZ_JAVDYB010000001.1"/>
</dbReference>
<dbReference type="EMBL" id="JAVDYB010000001">
    <property type="protein sequence ID" value="MDR7279099.1"/>
    <property type="molecule type" value="Genomic_DNA"/>
</dbReference>
<dbReference type="SUPFAM" id="SSF48452">
    <property type="entry name" value="TPR-like"/>
    <property type="match status" value="2"/>
</dbReference>
<accession>A0AAE3YVE8</accession>
<dbReference type="InterPro" id="IPR011990">
    <property type="entry name" value="TPR-like_helical_dom_sf"/>
</dbReference>
<dbReference type="AlphaFoldDB" id="A0AAE3YVE8"/>
<dbReference type="GO" id="GO:0043531">
    <property type="term" value="F:ADP binding"/>
    <property type="evidence" value="ECO:0007669"/>
    <property type="project" value="InterPro"/>
</dbReference>
<dbReference type="Gene3D" id="3.40.50.300">
    <property type="entry name" value="P-loop containing nucleotide triphosphate hydrolases"/>
    <property type="match status" value="1"/>
</dbReference>
<dbReference type="InterPro" id="IPR027417">
    <property type="entry name" value="P-loop_NTPase"/>
</dbReference>
<reference evidence="3" key="1">
    <citation type="submission" date="2023-07" db="EMBL/GenBank/DDBJ databases">
        <title>Sequencing the genomes of 1000 actinobacteria strains.</title>
        <authorList>
            <person name="Klenk H.-P."/>
        </authorList>
    </citation>
    <scope>NUCLEOTIDE SEQUENCE</scope>
    <source>
        <strain evidence="3">DSM 44707</strain>
    </source>
</reference>
<dbReference type="Proteomes" id="UP001183643">
    <property type="component" value="Unassembled WGS sequence"/>
</dbReference>
<keyword evidence="4" id="KW-1185">Reference proteome</keyword>
<dbReference type="Pfam" id="PF13401">
    <property type="entry name" value="AAA_22"/>
    <property type="match status" value="1"/>
</dbReference>
<dbReference type="SUPFAM" id="SSF52540">
    <property type="entry name" value="P-loop containing nucleoside triphosphate hydrolases"/>
    <property type="match status" value="1"/>
</dbReference>
<keyword evidence="1" id="KW-1133">Transmembrane helix</keyword>
<sequence length="726" mass="78643">MRRDRVTVLQLVTSGLLTALLAIAINVATGGELPAPFDAVAWLAWPIVALLAVTLIVLSVWQHRLSTGTPAVHRRVPAQLPAARPIHGRDRELAEIRAARAGTPVIMIAGAPGAGKTTLALRAAHDLRRHYPDGQLYAELRGAGTVVTPDVVLPAFLRALGEPDTAAPLDEIANRFRTVVADLRLLIVLDDALEEDQIRPLLPGGPGSLVLVTSRRPLTGGHPVRLDGLTPDAARALLAATAGAARIAADPAGTDRIVAACAGLPLAVQLAAARLRDRPSWTPGDLADRLDDDRRRLGELAHGDAAVRTTFRGAYEELSSTDRLVFRRAGAHPGPEFGAGAAAAMAGLAETVVTESLDRLTDAMLAESPAPGRYRLHDLLRLYARELGDDDATLDRLLAWLTETAAPGGWRDRELENALAAVDAAVHTGRQEAAWALVEAVHPLLNRAGDHVYRLSLWQAALAVATEDERRLRALGWVAHSHRMIGDLNPSLAAASEAVEIATRLGDRWELAQAVRGLGETRRAMLHFQPAEDALLRALELFEEHGAVEEQTEVRSTLGTLYNVWQRPERAEAVLLPALALLPAEETSTHAWIRLGLSIARRIQDRRDEALRDAEEAAATARRLGDDYVLGYCHQEFGLAARDAGRYGDAEHEFRQMLRLLDGIQHRTGVAGAHRQLGILAHRRGRHRQALAEFTAALEIFDRLGDTARADQCRRERADVLAAPGR</sequence>
<comment type="caution">
    <text evidence="3">The sequence shown here is derived from an EMBL/GenBank/DDBJ whole genome shotgun (WGS) entry which is preliminary data.</text>
</comment>
<dbReference type="InterPro" id="IPR049945">
    <property type="entry name" value="AAA_22"/>
</dbReference>
<dbReference type="Gene3D" id="1.25.40.10">
    <property type="entry name" value="Tetratricopeptide repeat domain"/>
    <property type="match status" value="1"/>
</dbReference>
<protein>
    <submittedName>
        <fullName evidence="3">Tetratricopeptide (TPR) repeat protein</fullName>
    </submittedName>
</protein>
<dbReference type="SMART" id="SM00028">
    <property type="entry name" value="TPR"/>
    <property type="match status" value="5"/>
</dbReference>
<evidence type="ECO:0000259" key="2">
    <source>
        <dbReference type="Pfam" id="PF13401"/>
    </source>
</evidence>
<organism evidence="3 4">
    <name type="scientific">Catenuloplanes atrovinosus</name>
    <dbReference type="NCBI Taxonomy" id="137266"/>
    <lineage>
        <taxon>Bacteria</taxon>
        <taxon>Bacillati</taxon>
        <taxon>Actinomycetota</taxon>
        <taxon>Actinomycetes</taxon>
        <taxon>Micromonosporales</taxon>
        <taxon>Micromonosporaceae</taxon>
        <taxon>Catenuloplanes</taxon>
    </lineage>
</organism>
<gene>
    <name evidence="3" type="ORF">J2S41_005877</name>
</gene>
<evidence type="ECO:0000313" key="4">
    <source>
        <dbReference type="Proteomes" id="UP001183643"/>
    </source>
</evidence>
<proteinExistence type="predicted"/>